<evidence type="ECO:0000313" key="7">
    <source>
        <dbReference type="EMBL" id="RAK16855.1"/>
    </source>
</evidence>
<accession>A0A327YAN6</accession>
<protein>
    <submittedName>
        <fullName evidence="7">Holin-like protein</fullName>
    </submittedName>
</protein>
<keyword evidence="8" id="KW-1185">Reference proteome</keyword>
<keyword evidence="3 6" id="KW-0812">Transmembrane</keyword>
<feature type="transmembrane region" description="Helical" evidence="6">
    <location>
        <begin position="82"/>
        <end position="106"/>
    </location>
</feature>
<feature type="transmembrane region" description="Helical" evidence="6">
    <location>
        <begin position="17"/>
        <end position="41"/>
    </location>
</feature>
<evidence type="ECO:0000256" key="1">
    <source>
        <dbReference type="ARBA" id="ARBA00004651"/>
    </source>
</evidence>
<dbReference type="PANTHER" id="PTHR33931:SF2">
    <property type="entry name" value="HOLIN-LIKE PROTEIN CIDA"/>
    <property type="match status" value="1"/>
</dbReference>
<sequence>MLSYVTLIFSCQFVGEFLVGALGVPVPGPVIGLVLLLLFLLIKGAVPEDLARVGAGLLGSMSLLFVPAGAGIMLHFHLLAEAALPLGAGVVVSTAATIAVTGVLMAKLGAEAGDE</sequence>
<dbReference type="InterPro" id="IPR005538">
    <property type="entry name" value="LrgA/CidA"/>
</dbReference>
<evidence type="ECO:0000256" key="6">
    <source>
        <dbReference type="SAM" id="Phobius"/>
    </source>
</evidence>
<dbReference type="OrthoDB" id="385012at2"/>
<comment type="subcellular location">
    <subcellularLocation>
        <location evidence="1">Cell membrane</location>
        <topology evidence="1">Multi-pass membrane protein</topology>
    </subcellularLocation>
</comment>
<dbReference type="AlphaFoldDB" id="A0A327YAN6"/>
<comment type="caution">
    <text evidence="7">The sequence shown here is derived from an EMBL/GenBank/DDBJ whole genome shotgun (WGS) entry which is preliminary data.</text>
</comment>
<dbReference type="RefSeq" id="WP_009503683.1">
    <property type="nucleotide sequence ID" value="NZ_LIGK01000012.1"/>
</dbReference>
<organism evidence="7 8">
    <name type="scientific">Salipiger aestuarii</name>
    <dbReference type="NCBI Taxonomy" id="568098"/>
    <lineage>
        <taxon>Bacteria</taxon>
        <taxon>Pseudomonadati</taxon>
        <taxon>Pseudomonadota</taxon>
        <taxon>Alphaproteobacteria</taxon>
        <taxon>Rhodobacterales</taxon>
        <taxon>Roseobacteraceae</taxon>
        <taxon>Salipiger</taxon>
    </lineage>
</organism>
<proteinExistence type="predicted"/>
<dbReference type="Proteomes" id="UP000249165">
    <property type="component" value="Unassembled WGS sequence"/>
</dbReference>
<keyword evidence="5 6" id="KW-0472">Membrane</keyword>
<dbReference type="EMBL" id="QLMG01000018">
    <property type="protein sequence ID" value="RAK16855.1"/>
    <property type="molecule type" value="Genomic_DNA"/>
</dbReference>
<keyword evidence="4 6" id="KW-1133">Transmembrane helix</keyword>
<evidence type="ECO:0000313" key="8">
    <source>
        <dbReference type="Proteomes" id="UP000249165"/>
    </source>
</evidence>
<evidence type="ECO:0000256" key="2">
    <source>
        <dbReference type="ARBA" id="ARBA00022475"/>
    </source>
</evidence>
<evidence type="ECO:0000256" key="3">
    <source>
        <dbReference type="ARBA" id="ARBA00022692"/>
    </source>
</evidence>
<reference evidence="7 8" key="1">
    <citation type="submission" date="2018-06" db="EMBL/GenBank/DDBJ databases">
        <title>Genomic Encyclopedia of Archaeal and Bacterial Type Strains, Phase II (KMG-II): from individual species to whole genera.</title>
        <authorList>
            <person name="Goeker M."/>
        </authorList>
    </citation>
    <scope>NUCLEOTIDE SEQUENCE [LARGE SCALE GENOMIC DNA]</scope>
    <source>
        <strain evidence="7 8">DSM 22011</strain>
    </source>
</reference>
<evidence type="ECO:0000256" key="4">
    <source>
        <dbReference type="ARBA" id="ARBA00022989"/>
    </source>
</evidence>
<dbReference type="Pfam" id="PF03788">
    <property type="entry name" value="LrgA"/>
    <property type="match status" value="1"/>
</dbReference>
<dbReference type="PANTHER" id="PTHR33931">
    <property type="entry name" value="HOLIN-LIKE PROTEIN CIDA-RELATED"/>
    <property type="match status" value="1"/>
</dbReference>
<name>A0A327YAN6_9RHOB</name>
<evidence type="ECO:0000256" key="5">
    <source>
        <dbReference type="ARBA" id="ARBA00023136"/>
    </source>
</evidence>
<dbReference type="GO" id="GO:0005886">
    <property type="term" value="C:plasma membrane"/>
    <property type="evidence" value="ECO:0007669"/>
    <property type="project" value="UniProtKB-SubCell"/>
</dbReference>
<gene>
    <name evidence="7" type="ORF">ATI53_101872</name>
</gene>
<keyword evidence="2" id="KW-1003">Cell membrane</keyword>
<feature type="transmembrane region" description="Helical" evidence="6">
    <location>
        <begin position="53"/>
        <end position="76"/>
    </location>
</feature>